<reference evidence="1 2" key="1">
    <citation type="journal article" date="2013" name="Int. J. Syst. Evol. Microbiol.">
        <title>Tumebacillus flagellatus sp. nov., an alpha-amylase/pullulanase-producing bacterium isolated from cassava wastewater.</title>
        <authorList>
            <person name="Wang Q."/>
            <person name="Xie N."/>
            <person name="Qin Y."/>
            <person name="Shen N."/>
            <person name="Zhu J."/>
            <person name="Mi H."/>
            <person name="Huang R."/>
        </authorList>
    </citation>
    <scope>NUCLEOTIDE SEQUENCE [LARGE SCALE GENOMIC DNA]</scope>
    <source>
        <strain evidence="1 2">GST4</strain>
    </source>
</reference>
<evidence type="ECO:0000313" key="1">
    <source>
        <dbReference type="EMBL" id="KEO84670.1"/>
    </source>
</evidence>
<dbReference type="OrthoDB" id="2828299at2"/>
<proteinExistence type="predicted"/>
<evidence type="ECO:0000313" key="2">
    <source>
        <dbReference type="Proteomes" id="UP000027931"/>
    </source>
</evidence>
<accession>A0A074LVU4</accession>
<dbReference type="Proteomes" id="UP000027931">
    <property type="component" value="Unassembled WGS sequence"/>
</dbReference>
<dbReference type="eggNOG" id="ENOG50310N7">
    <property type="taxonomic scope" value="Bacteria"/>
</dbReference>
<sequence>MQNHFHQAEYCDMNLVLGKTDLEQFIGQLASGGVSLYWKDRSEDVVLVATTGIEKKEFHFQPAEGGFVLKGSVVLQDKRLVNALQYTLIRTKGHAVVKQISEGPILISKFHNGEALQIMELHGPRKKIVYEKPIRITSDDVIRAFKSREIEQRIPVLKLEMDYELVTLSDALEANDQDAVRDAKIRLEELRRELMLCEAFDQDIPEVLH</sequence>
<comment type="caution">
    <text evidence="1">The sequence shown here is derived from an EMBL/GenBank/DDBJ whole genome shotgun (WGS) entry which is preliminary data.</text>
</comment>
<organism evidence="1 2">
    <name type="scientific">Tumebacillus flagellatus</name>
    <dbReference type="NCBI Taxonomy" id="1157490"/>
    <lineage>
        <taxon>Bacteria</taxon>
        <taxon>Bacillati</taxon>
        <taxon>Bacillota</taxon>
        <taxon>Bacilli</taxon>
        <taxon>Bacillales</taxon>
        <taxon>Alicyclobacillaceae</taxon>
        <taxon>Tumebacillus</taxon>
    </lineage>
</organism>
<name>A0A074LVU4_9BACL</name>
<dbReference type="EMBL" id="JMIR01000003">
    <property type="protein sequence ID" value="KEO84670.1"/>
    <property type="molecule type" value="Genomic_DNA"/>
</dbReference>
<dbReference type="AlphaFoldDB" id="A0A074LVU4"/>
<dbReference type="RefSeq" id="WP_038084612.1">
    <property type="nucleotide sequence ID" value="NZ_JMIR01000003.1"/>
</dbReference>
<dbReference type="STRING" id="1157490.EL26_03895"/>
<keyword evidence="2" id="KW-1185">Reference proteome</keyword>
<gene>
    <name evidence="1" type="ORF">EL26_03895</name>
</gene>
<protein>
    <submittedName>
        <fullName evidence="1">Uncharacterized protein</fullName>
    </submittedName>
</protein>